<feature type="coiled-coil region" evidence="1">
    <location>
        <begin position="53"/>
        <end position="80"/>
    </location>
</feature>
<keyword evidence="1" id="KW-0175">Coiled coil</keyword>
<feature type="region of interest" description="Disordered" evidence="2">
    <location>
        <begin position="1"/>
        <end position="24"/>
    </location>
</feature>
<organism evidence="3 4">
    <name type="scientific">Haemonchus contortus</name>
    <name type="common">Barber pole worm</name>
    <dbReference type="NCBI Taxonomy" id="6289"/>
    <lineage>
        <taxon>Eukaryota</taxon>
        <taxon>Metazoa</taxon>
        <taxon>Ecdysozoa</taxon>
        <taxon>Nematoda</taxon>
        <taxon>Chromadorea</taxon>
        <taxon>Rhabditida</taxon>
        <taxon>Rhabditina</taxon>
        <taxon>Rhabditomorpha</taxon>
        <taxon>Strongyloidea</taxon>
        <taxon>Trichostrongylidae</taxon>
        <taxon>Haemonchus</taxon>
    </lineage>
</organism>
<feature type="compositionally biased region" description="Polar residues" evidence="2">
    <location>
        <begin position="1"/>
        <end position="15"/>
    </location>
</feature>
<dbReference type="WBParaSite" id="HCON_00150500-00001">
    <property type="protein sequence ID" value="HCON_00150500-00001"/>
    <property type="gene ID" value="HCON_00150500"/>
</dbReference>
<proteinExistence type="predicted"/>
<dbReference type="AlphaFoldDB" id="A0A7I4YUT9"/>
<protein>
    <submittedName>
        <fullName evidence="4">Uncharacterized protein</fullName>
    </submittedName>
</protein>
<sequence length="205" mass="22886">MDLRSGASSSANGQKQGEPGAVDVVRPFSKELQEQLEAITKSGRISDGIKKVITAMTRELQSLCLENSELRQELDCVRKSVPRESPPVTGVDNTSEHRSRTAFGSVPASTRVGLPYQEEERLRSIVISGVPEEKSQSTRERLSYDYANHPTAVSTASEAEAKFLTKILFINFHVICMNVRQVESRNNIKITEKPNKVRQVENNER</sequence>
<evidence type="ECO:0000313" key="4">
    <source>
        <dbReference type="WBParaSite" id="HCON_00150500-00001"/>
    </source>
</evidence>
<reference evidence="4" key="1">
    <citation type="submission" date="2020-12" db="UniProtKB">
        <authorList>
            <consortium name="WormBaseParasite"/>
        </authorList>
    </citation>
    <scope>IDENTIFICATION</scope>
    <source>
        <strain evidence="4">MHco3</strain>
    </source>
</reference>
<accession>A0A7I4YUT9</accession>
<dbReference type="OrthoDB" id="5850875at2759"/>
<name>A0A7I4YUT9_HAECO</name>
<evidence type="ECO:0000313" key="3">
    <source>
        <dbReference type="Proteomes" id="UP000025227"/>
    </source>
</evidence>
<evidence type="ECO:0000256" key="1">
    <source>
        <dbReference type="SAM" id="Coils"/>
    </source>
</evidence>
<dbReference type="Proteomes" id="UP000025227">
    <property type="component" value="Unplaced"/>
</dbReference>
<evidence type="ECO:0000256" key="2">
    <source>
        <dbReference type="SAM" id="MobiDB-lite"/>
    </source>
</evidence>
<keyword evidence="3" id="KW-1185">Reference proteome</keyword>